<reference evidence="1 2" key="1">
    <citation type="submission" date="2015-11" db="EMBL/GenBank/DDBJ databases">
        <title>Draft genome sequences of new species of the genus Lactobacillus isolated from orchardgrass silage.</title>
        <authorList>
            <person name="Tohno M."/>
            <person name="Tanizawa Y."/>
            <person name="Arita M."/>
        </authorList>
    </citation>
    <scope>NUCLEOTIDE SEQUENCE [LARGE SCALE GENOMIC DNA]</scope>
    <source>
        <strain evidence="1 2">IWT140</strain>
    </source>
</reference>
<protein>
    <submittedName>
        <fullName evidence="1">Uncharacterized protein</fullName>
    </submittedName>
</protein>
<gene>
    <name evidence="1" type="ORF">IWT140_00432</name>
</gene>
<sequence length="62" mass="6977">MNVQHQNSCTHPRTGQYGNVQYVMGNTQHQLDGENFTMMLAHIVVTSGSYLDSIHLLIDTQT</sequence>
<evidence type="ECO:0000313" key="1">
    <source>
        <dbReference type="EMBL" id="GAX02834.1"/>
    </source>
</evidence>
<accession>A0A1Z5IM42</accession>
<proteinExistence type="predicted"/>
<evidence type="ECO:0000313" key="2">
    <source>
        <dbReference type="Proteomes" id="UP000198430"/>
    </source>
</evidence>
<dbReference type="EMBL" id="BCMH01000002">
    <property type="protein sequence ID" value="GAX02834.1"/>
    <property type="molecule type" value="Genomic_DNA"/>
</dbReference>
<dbReference type="Proteomes" id="UP000198430">
    <property type="component" value="Unassembled WGS sequence"/>
</dbReference>
<dbReference type="AlphaFoldDB" id="A0A1Z5IM42"/>
<name>A0A1Z5IM42_9LACO</name>
<keyword evidence="2" id="KW-1185">Reference proteome</keyword>
<comment type="caution">
    <text evidence="1">The sequence shown here is derived from an EMBL/GenBank/DDBJ whole genome shotgun (WGS) entry which is preliminary data.</text>
</comment>
<organism evidence="1 2">
    <name type="scientific">Secundilactobacillus pentosiphilus</name>
    <dbReference type="NCBI Taxonomy" id="1714682"/>
    <lineage>
        <taxon>Bacteria</taxon>
        <taxon>Bacillati</taxon>
        <taxon>Bacillota</taxon>
        <taxon>Bacilli</taxon>
        <taxon>Lactobacillales</taxon>
        <taxon>Lactobacillaceae</taxon>
        <taxon>Secundilactobacillus</taxon>
    </lineage>
</organism>